<dbReference type="Gene3D" id="3.40.50.620">
    <property type="entry name" value="HUPs"/>
    <property type="match status" value="2"/>
</dbReference>
<accession>A0ABV5J7J4</accession>
<proteinExistence type="inferred from homology"/>
<comment type="similarity">
    <text evidence="1">Belongs to the universal stress protein A family.</text>
</comment>
<evidence type="ECO:0000313" key="4">
    <source>
        <dbReference type="Proteomes" id="UP001589654"/>
    </source>
</evidence>
<dbReference type="CDD" id="cd00293">
    <property type="entry name" value="USP-like"/>
    <property type="match status" value="1"/>
</dbReference>
<evidence type="ECO:0000256" key="1">
    <source>
        <dbReference type="ARBA" id="ARBA00008791"/>
    </source>
</evidence>
<evidence type="ECO:0000313" key="3">
    <source>
        <dbReference type="EMBL" id="MFB9212452.1"/>
    </source>
</evidence>
<dbReference type="SUPFAM" id="SSF52402">
    <property type="entry name" value="Adenine nucleotide alpha hydrolases-like"/>
    <property type="match status" value="2"/>
</dbReference>
<dbReference type="PANTHER" id="PTHR46268">
    <property type="entry name" value="STRESS RESPONSE PROTEIN NHAX"/>
    <property type="match status" value="1"/>
</dbReference>
<dbReference type="Pfam" id="PF00582">
    <property type="entry name" value="Usp"/>
    <property type="match status" value="2"/>
</dbReference>
<dbReference type="EMBL" id="JBHMEW010000061">
    <property type="protein sequence ID" value="MFB9212452.1"/>
    <property type="molecule type" value="Genomic_DNA"/>
</dbReference>
<dbReference type="PRINTS" id="PR01438">
    <property type="entry name" value="UNVRSLSTRESS"/>
</dbReference>
<sequence>MKENNSALVALDLSKMDDILLNNIHKISQLLGLSKIYFTHISHLHPVPEDVAESYPKLAVSKKEDIKKELEAKLDNLTLPSSVESKIVVEEGHLLETLLKLLKSKKVDYLVMGRKKELEGSGAFAKKIAQKSPCSVFFVPESIIKTQFQNFLVPIDFSHHSELTLKKIEGFTTEKEPSIRCLHVYHVPIGYHKTGKSYEEFSEIMHKNAITEYKSFIKKNKFKEYPCDFMLKGNDHNADLIYQDALKQKADLIIMGSRGRSGSAAILLGSVAEKVTFINHEIPLLILKQKGENMGFLEALFKI</sequence>
<comment type="caution">
    <text evidence="3">The sequence shown here is derived from an EMBL/GenBank/DDBJ whole genome shotgun (WGS) entry which is preliminary data.</text>
</comment>
<gene>
    <name evidence="3" type="ORF">ACFFUR_11605</name>
</gene>
<dbReference type="PANTHER" id="PTHR46268:SF6">
    <property type="entry name" value="UNIVERSAL STRESS PROTEIN UP12"/>
    <property type="match status" value="1"/>
</dbReference>
<protein>
    <submittedName>
        <fullName evidence="3">Universal stress protein</fullName>
    </submittedName>
</protein>
<dbReference type="RefSeq" id="WP_290247681.1">
    <property type="nucleotide sequence ID" value="NZ_JAUFQT010000001.1"/>
</dbReference>
<dbReference type="InterPro" id="IPR006015">
    <property type="entry name" value="Universal_stress_UspA"/>
</dbReference>
<feature type="domain" description="UspA" evidence="2">
    <location>
        <begin position="148"/>
        <end position="275"/>
    </location>
</feature>
<dbReference type="Proteomes" id="UP001589654">
    <property type="component" value="Unassembled WGS sequence"/>
</dbReference>
<organism evidence="3 4">
    <name type="scientific">Echinicola jeungdonensis</name>
    <dbReference type="NCBI Taxonomy" id="709343"/>
    <lineage>
        <taxon>Bacteria</taxon>
        <taxon>Pseudomonadati</taxon>
        <taxon>Bacteroidota</taxon>
        <taxon>Cytophagia</taxon>
        <taxon>Cytophagales</taxon>
        <taxon>Cyclobacteriaceae</taxon>
        <taxon>Echinicola</taxon>
    </lineage>
</organism>
<dbReference type="InterPro" id="IPR006016">
    <property type="entry name" value="UspA"/>
</dbReference>
<evidence type="ECO:0000259" key="2">
    <source>
        <dbReference type="Pfam" id="PF00582"/>
    </source>
</evidence>
<dbReference type="InterPro" id="IPR014729">
    <property type="entry name" value="Rossmann-like_a/b/a_fold"/>
</dbReference>
<name>A0ABV5J7J4_9BACT</name>
<keyword evidence="4" id="KW-1185">Reference proteome</keyword>
<feature type="domain" description="UspA" evidence="2">
    <location>
        <begin position="8"/>
        <end position="140"/>
    </location>
</feature>
<reference evidence="3 4" key="1">
    <citation type="submission" date="2024-09" db="EMBL/GenBank/DDBJ databases">
        <authorList>
            <person name="Sun Q."/>
            <person name="Mori K."/>
        </authorList>
    </citation>
    <scope>NUCLEOTIDE SEQUENCE [LARGE SCALE GENOMIC DNA]</scope>
    <source>
        <strain evidence="3 4">CECT 7682</strain>
    </source>
</reference>